<dbReference type="RefSeq" id="WP_073064846.1">
    <property type="nucleotide sequence ID" value="NZ_FQUS01000013.1"/>
</dbReference>
<feature type="region of interest" description="Disordered" evidence="2">
    <location>
        <begin position="60"/>
        <end position="85"/>
    </location>
</feature>
<gene>
    <name evidence="4" type="ORF">SAMN05443144_11366</name>
</gene>
<feature type="compositionally biased region" description="Basic and acidic residues" evidence="2">
    <location>
        <begin position="60"/>
        <end position="74"/>
    </location>
</feature>
<dbReference type="InterPro" id="IPR007159">
    <property type="entry name" value="SpoVT-AbrB_dom"/>
</dbReference>
<dbReference type="STRING" id="1194090.SAMN05443144_11366"/>
<dbReference type="GO" id="GO:0003677">
    <property type="term" value="F:DNA binding"/>
    <property type="evidence" value="ECO:0007669"/>
    <property type="project" value="UniProtKB-UniRule"/>
</dbReference>
<protein>
    <submittedName>
        <fullName evidence="4">Antitoxin MazE</fullName>
    </submittedName>
</protein>
<keyword evidence="1" id="KW-0238">DNA-binding</keyword>
<evidence type="ECO:0000256" key="2">
    <source>
        <dbReference type="SAM" id="MobiDB-lite"/>
    </source>
</evidence>
<dbReference type="Proteomes" id="UP000184041">
    <property type="component" value="Unassembled WGS sequence"/>
</dbReference>
<accession>A0A1M5EHW9</accession>
<name>A0A1M5EHW9_9BACT</name>
<organism evidence="4 5">
    <name type="scientific">Fodinibius roseus</name>
    <dbReference type="NCBI Taxonomy" id="1194090"/>
    <lineage>
        <taxon>Bacteria</taxon>
        <taxon>Pseudomonadati</taxon>
        <taxon>Balneolota</taxon>
        <taxon>Balneolia</taxon>
        <taxon>Balneolales</taxon>
        <taxon>Balneolaceae</taxon>
        <taxon>Fodinibius</taxon>
    </lineage>
</organism>
<dbReference type="Gene3D" id="2.10.260.10">
    <property type="match status" value="1"/>
</dbReference>
<sequence length="85" mass="10003">MKTKLVRIGNSQGIRIPKPVIEEIGLSDEIEMILKDNQIILRSAEQTRKGWDSAFERMAEEQDDQLIDKEKVETPSEWDETEWTW</sequence>
<feature type="domain" description="SpoVT-AbrB" evidence="3">
    <location>
        <begin position="3"/>
        <end position="46"/>
    </location>
</feature>
<evidence type="ECO:0000259" key="3">
    <source>
        <dbReference type="PROSITE" id="PS51740"/>
    </source>
</evidence>
<keyword evidence="5" id="KW-1185">Reference proteome</keyword>
<proteinExistence type="predicted"/>
<evidence type="ECO:0000313" key="5">
    <source>
        <dbReference type="Proteomes" id="UP000184041"/>
    </source>
</evidence>
<dbReference type="Pfam" id="PF04014">
    <property type="entry name" value="MazE_antitoxin"/>
    <property type="match status" value="1"/>
</dbReference>
<feature type="compositionally biased region" description="Acidic residues" evidence="2">
    <location>
        <begin position="76"/>
        <end position="85"/>
    </location>
</feature>
<evidence type="ECO:0000256" key="1">
    <source>
        <dbReference type="PROSITE-ProRule" id="PRU01076"/>
    </source>
</evidence>
<dbReference type="SUPFAM" id="SSF89447">
    <property type="entry name" value="AbrB/MazE/MraZ-like"/>
    <property type="match status" value="1"/>
</dbReference>
<dbReference type="PROSITE" id="PS51740">
    <property type="entry name" value="SPOVT_ABRB"/>
    <property type="match status" value="1"/>
</dbReference>
<dbReference type="SMART" id="SM00966">
    <property type="entry name" value="SpoVT_AbrB"/>
    <property type="match status" value="1"/>
</dbReference>
<dbReference type="OrthoDB" id="9795766at2"/>
<dbReference type="InterPro" id="IPR037914">
    <property type="entry name" value="SpoVT-AbrB_sf"/>
</dbReference>
<dbReference type="EMBL" id="FQUS01000013">
    <property type="protein sequence ID" value="SHF78858.1"/>
    <property type="molecule type" value="Genomic_DNA"/>
</dbReference>
<evidence type="ECO:0000313" key="4">
    <source>
        <dbReference type="EMBL" id="SHF78858.1"/>
    </source>
</evidence>
<reference evidence="4 5" key="1">
    <citation type="submission" date="2016-11" db="EMBL/GenBank/DDBJ databases">
        <authorList>
            <person name="Jaros S."/>
            <person name="Januszkiewicz K."/>
            <person name="Wedrychowicz H."/>
        </authorList>
    </citation>
    <scope>NUCLEOTIDE SEQUENCE [LARGE SCALE GENOMIC DNA]</scope>
    <source>
        <strain evidence="4 5">DSM 21986</strain>
    </source>
</reference>
<dbReference type="AlphaFoldDB" id="A0A1M5EHW9"/>